<dbReference type="PANTHER" id="PTHR47505">
    <property type="entry name" value="DNA UTILIZATION PROTEIN YHGH"/>
    <property type="match status" value="1"/>
</dbReference>
<comment type="caution">
    <text evidence="4">The sequence shown here is derived from an EMBL/GenBank/DDBJ whole genome shotgun (WGS) entry which is preliminary data.</text>
</comment>
<evidence type="ECO:0000259" key="2">
    <source>
        <dbReference type="Pfam" id="PF00156"/>
    </source>
</evidence>
<dbReference type="InterPro" id="IPR044005">
    <property type="entry name" value="DZR_2"/>
</dbReference>
<dbReference type="InterPro" id="IPR000836">
    <property type="entry name" value="PRTase_dom"/>
</dbReference>
<feature type="domain" description="Double zinc ribbon" evidence="3">
    <location>
        <begin position="12"/>
        <end position="64"/>
    </location>
</feature>
<dbReference type="PANTHER" id="PTHR47505:SF1">
    <property type="entry name" value="DNA UTILIZATION PROTEIN YHGH"/>
    <property type="match status" value="1"/>
</dbReference>
<protein>
    <recommendedName>
        <fullName evidence="6">Phosphoribosyltransferase domain-containing protein</fullName>
    </recommendedName>
</protein>
<gene>
    <name evidence="4" type="ORF">COV23_00240</name>
</gene>
<proteinExistence type="inferred from homology"/>
<accession>A0A2H0RCV4</accession>
<dbReference type="InterPro" id="IPR051910">
    <property type="entry name" value="ComF/GntX_DNA_util-trans"/>
</dbReference>
<sequence>MFSRFKKARGLALDILFPPLCINCAKNIEGMEIICSECFSLIHTHSSMFCPICDLRLLFDKRMCNHGQEIFKKHPYFLAPATNYDDPLIQNLIYYLKYKSFKNISPILGKILENYLKSIYENCKLEIKNYILVPIPLHPKRQKQRGFNQSELLAKFLSERFNIPIISPLKRIKETKPQAQFNKSKNKNSILRRISKILKENEPLMPNYEKRRKNISGAFLIINSKIVRDKNIILIDDVYTSGATMSEASILLKNNGANKIIALVVAKA</sequence>
<name>A0A2H0RCV4_9BACT</name>
<dbReference type="Pfam" id="PF18912">
    <property type="entry name" value="DZR_2"/>
    <property type="match status" value="1"/>
</dbReference>
<dbReference type="EMBL" id="PCXV01000007">
    <property type="protein sequence ID" value="PIR44369.1"/>
    <property type="molecule type" value="Genomic_DNA"/>
</dbReference>
<dbReference type="Proteomes" id="UP000231602">
    <property type="component" value="Unassembled WGS sequence"/>
</dbReference>
<dbReference type="SUPFAM" id="SSF53271">
    <property type="entry name" value="PRTase-like"/>
    <property type="match status" value="1"/>
</dbReference>
<dbReference type="AlphaFoldDB" id="A0A2H0RCV4"/>
<evidence type="ECO:0008006" key="6">
    <source>
        <dbReference type="Google" id="ProtNLM"/>
    </source>
</evidence>
<dbReference type="CDD" id="cd06223">
    <property type="entry name" value="PRTases_typeI"/>
    <property type="match status" value="1"/>
</dbReference>
<dbReference type="InterPro" id="IPR029057">
    <property type="entry name" value="PRTase-like"/>
</dbReference>
<reference evidence="4 5" key="1">
    <citation type="submission" date="2017-09" db="EMBL/GenBank/DDBJ databases">
        <title>Depth-based differentiation of microbial function through sediment-hosted aquifers and enrichment of novel symbionts in the deep terrestrial subsurface.</title>
        <authorList>
            <person name="Probst A.J."/>
            <person name="Ladd B."/>
            <person name="Jarett J.K."/>
            <person name="Geller-Mcgrath D.E."/>
            <person name="Sieber C.M."/>
            <person name="Emerson J.B."/>
            <person name="Anantharaman K."/>
            <person name="Thomas B.C."/>
            <person name="Malmstrom R."/>
            <person name="Stieglmeier M."/>
            <person name="Klingl A."/>
            <person name="Woyke T."/>
            <person name="Ryan C.M."/>
            <person name="Banfield J.F."/>
        </authorList>
    </citation>
    <scope>NUCLEOTIDE SEQUENCE [LARGE SCALE GENOMIC DNA]</scope>
    <source>
        <strain evidence="4">CG10_big_fil_rev_8_21_14_0_10_31_9</strain>
    </source>
</reference>
<evidence type="ECO:0000313" key="5">
    <source>
        <dbReference type="Proteomes" id="UP000231602"/>
    </source>
</evidence>
<organism evidence="4 5">
    <name type="scientific">Candidatus Wolfebacteria bacterium CG10_big_fil_rev_8_21_14_0_10_31_9</name>
    <dbReference type="NCBI Taxonomy" id="1975070"/>
    <lineage>
        <taxon>Bacteria</taxon>
        <taxon>Candidatus Wolfeibacteriota</taxon>
    </lineage>
</organism>
<evidence type="ECO:0000256" key="1">
    <source>
        <dbReference type="ARBA" id="ARBA00008007"/>
    </source>
</evidence>
<dbReference type="Gene3D" id="3.40.50.2020">
    <property type="match status" value="1"/>
</dbReference>
<evidence type="ECO:0000313" key="4">
    <source>
        <dbReference type="EMBL" id="PIR44369.1"/>
    </source>
</evidence>
<evidence type="ECO:0000259" key="3">
    <source>
        <dbReference type="Pfam" id="PF18912"/>
    </source>
</evidence>
<dbReference type="Pfam" id="PF00156">
    <property type="entry name" value="Pribosyltran"/>
    <property type="match status" value="1"/>
</dbReference>
<comment type="similarity">
    <text evidence="1">Belongs to the ComF/GntX family.</text>
</comment>
<feature type="domain" description="Phosphoribosyltransferase" evidence="2">
    <location>
        <begin position="211"/>
        <end position="266"/>
    </location>
</feature>